<reference evidence="2 3" key="1">
    <citation type="journal article" date="2021" name="Int. J. Syst. Evol. Microbiol.">
        <title>Reticulibacter mediterranei gen. nov., sp. nov., within the new family Reticulibacteraceae fam. nov., and Ktedonospora formicarum gen. nov., sp. nov., Ktedonobacter robiniae sp. nov., Dictyobacter formicarum sp. nov. and Dictyobacter arantiisoli sp. nov., belonging to the class Ktedonobacteria.</title>
        <authorList>
            <person name="Yabe S."/>
            <person name="Zheng Y."/>
            <person name="Wang C.M."/>
            <person name="Sakai Y."/>
            <person name="Abe K."/>
            <person name="Yokota A."/>
            <person name="Donadio S."/>
            <person name="Cavaletti L."/>
            <person name="Monciardini P."/>
        </authorList>
    </citation>
    <scope>NUCLEOTIDE SEQUENCE [LARGE SCALE GENOMIC DNA]</scope>
    <source>
        <strain evidence="2 3">SOSP1-9</strain>
    </source>
</reference>
<name>A0ABQ3VG93_9CHLR</name>
<dbReference type="Proteomes" id="UP000635565">
    <property type="component" value="Unassembled WGS sequence"/>
</dbReference>
<evidence type="ECO:0000313" key="2">
    <source>
        <dbReference type="EMBL" id="GHO85197.1"/>
    </source>
</evidence>
<feature type="region of interest" description="Disordered" evidence="1">
    <location>
        <begin position="21"/>
        <end position="40"/>
    </location>
</feature>
<dbReference type="EMBL" id="BNJJ01000008">
    <property type="protein sequence ID" value="GHO85197.1"/>
    <property type="molecule type" value="Genomic_DNA"/>
</dbReference>
<sequence length="40" mass="4822">MPSEKFMMEKYDEILSELRHFQNTGEYPTTSPEIDSKRKK</sequence>
<proteinExistence type="predicted"/>
<gene>
    <name evidence="2" type="ORF">KSZ_32030</name>
</gene>
<feature type="compositionally biased region" description="Polar residues" evidence="1">
    <location>
        <begin position="21"/>
        <end position="33"/>
    </location>
</feature>
<comment type="caution">
    <text evidence="2">The sequence shown here is derived from an EMBL/GenBank/DDBJ whole genome shotgun (WGS) entry which is preliminary data.</text>
</comment>
<protein>
    <submittedName>
        <fullName evidence="2">Uncharacterized protein</fullName>
    </submittedName>
</protein>
<evidence type="ECO:0000313" key="3">
    <source>
        <dbReference type="Proteomes" id="UP000635565"/>
    </source>
</evidence>
<keyword evidence="3" id="KW-1185">Reference proteome</keyword>
<evidence type="ECO:0000256" key="1">
    <source>
        <dbReference type="SAM" id="MobiDB-lite"/>
    </source>
</evidence>
<accession>A0ABQ3VG93</accession>
<organism evidence="2 3">
    <name type="scientific">Dictyobacter formicarum</name>
    <dbReference type="NCBI Taxonomy" id="2778368"/>
    <lineage>
        <taxon>Bacteria</taxon>
        <taxon>Bacillati</taxon>
        <taxon>Chloroflexota</taxon>
        <taxon>Ktedonobacteria</taxon>
        <taxon>Ktedonobacterales</taxon>
        <taxon>Dictyobacteraceae</taxon>
        <taxon>Dictyobacter</taxon>
    </lineage>
</organism>